<feature type="coiled-coil region" evidence="1">
    <location>
        <begin position="19"/>
        <end position="46"/>
    </location>
</feature>
<gene>
    <name evidence="2" type="primary">ABSGL_09864.1 scaffold 11783</name>
</gene>
<dbReference type="EMBL" id="LT554349">
    <property type="protein sequence ID" value="SAM04004.1"/>
    <property type="molecule type" value="Genomic_DNA"/>
</dbReference>
<keyword evidence="1" id="KW-0175">Coiled coil</keyword>
<organism evidence="2">
    <name type="scientific">Absidia glauca</name>
    <name type="common">Pin mould</name>
    <dbReference type="NCBI Taxonomy" id="4829"/>
    <lineage>
        <taxon>Eukaryota</taxon>
        <taxon>Fungi</taxon>
        <taxon>Fungi incertae sedis</taxon>
        <taxon>Mucoromycota</taxon>
        <taxon>Mucoromycotina</taxon>
        <taxon>Mucoromycetes</taxon>
        <taxon>Mucorales</taxon>
        <taxon>Cunninghamellaceae</taxon>
        <taxon>Absidia</taxon>
    </lineage>
</organism>
<reference evidence="2" key="1">
    <citation type="submission" date="2016-04" db="EMBL/GenBank/DDBJ databases">
        <authorList>
            <person name="Evans L.H."/>
            <person name="Alamgir A."/>
            <person name="Owens N."/>
            <person name="Weber N.D."/>
            <person name="Virtaneva K."/>
            <person name="Barbian K."/>
            <person name="Babar A."/>
            <person name="Rosenke K."/>
        </authorList>
    </citation>
    <scope>NUCLEOTIDE SEQUENCE [LARGE SCALE GENOMIC DNA]</scope>
    <source>
        <strain evidence="2">CBS 101.48</strain>
    </source>
</reference>
<keyword evidence="3" id="KW-1185">Reference proteome</keyword>
<dbReference type="InParanoid" id="A0A163JWN5"/>
<protein>
    <submittedName>
        <fullName evidence="2">Uncharacterized protein</fullName>
    </submittedName>
</protein>
<dbReference type="OMA" id="MARICTN"/>
<sequence length="309" mass="35841">MSACICVDYLTHEWDSSDIVQANHEIKRQLLQIKKKRDEASSKERKPLQIEHDRLLRFQNAVWRQMARICTNRLGGSNEKVNPSTVNWQKESDITWLYGPLYTTKPSMTLPPTPPPEGIKSVLKKPASSLRLESLSQDDYRPWSKTCSEPGAPISVRFNPDIEKLEYLPESPVKETLAIDKDYWSLLEDEDEEDEDDILWSMVVHLSSFVKNKSAHLASSFLPTFLKSRQSKLRQGFQHSNHLNQSSPSSELARERPIHVVVIFYSMTKSLTSLVGTWLMYQSLLPFTWLIKHHSKKNHQHQHQHHTTF</sequence>
<name>A0A163JWN5_ABSGL</name>
<dbReference type="AlphaFoldDB" id="A0A163JWN5"/>
<evidence type="ECO:0000256" key="1">
    <source>
        <dbReference type="SAM" id="Coils"/>
    </source>
</evidence>
<proteinExistence type="predicted"/>
<evidence type="ECO:0000313" key="3">
    <source>
        <dbReference type="Proteomes" id="UP000078561"/>
    </source>
</evidence>
<dbReference type="OrthoDB" id="5563539at2759"/>
<evidence type="ECO:0000313" key="2">
    <source>
        <dbReference type="EMBL" id="SAM04004.1"/>
    </source>
</evidence>
<dbReference type="Proteomes" id="UP000078561">
    <property type="component" value="Unassembled WGS sequence"/>
</dbReference>
<accession>A0A163JWN5</accession>